<keyword evidence="3" id="KW-1185">Reference proteome</keyword>
<feature type="compositionally biased region" description="Pro residues" evidence="1">
    <location>
        <begin position="1"/>
        <end position="14"/>
    </location>
</feature>
<dbReference type="EMBL" id="JBBJCI010000219">
    <property type="protein sequence ID" value="KAK7239938.1"/>
    <property type="molecule type" value="Genomic_DNA"/>
</dbReference>
<sequence>MPPPVRPRPGPRRAPQPIVALAPLDPLDRPWRSSTAPAGVKQPKPPASGKRALSAPHGAPARRHSAGALEIRLELGRPVAAKVSPDAKAGAKEPWSPPPPRRVRFDAGCGPAAPVSPDHKDPGPRRFDPMVGGGSFIDPRFFDSLLGSPCHAESKGGGGGAESKGGDSSDDDDDDEVDALPAWSRVHRRHTVDMPDLASWSWPDGADAKPDAAYRPQRTPL</sequence>
<protein>
    <recommendedName>
        <fullName evidence="4">AGC-kinase C-terminal domain-containing protein</fullName>
    </recommendedName>
</protein>
<evidence type="ECO:0000313" key="3">
    <source>
        <dbReference type="Proteomes" id="UP001363151"/>
    </source>
</evidence>
<evidence type="ECO:0008006" key="4">
    <source>
        <dbReference type="Google" id="ProtNLM"/>
    </source>
</evidence>
<evidence type="ECO:0000313" key="2">
    <source>
        <dbReference type="EMBL" id="KAK7239938.1"/>
    </source>
</evidence>
<evidence type="ECO:0000256" key="1">
    <source>
        <dbReference type="SAM" id="MobiDB-lite"/>
    </source>
</evidence>
<gene>
    <name evidence="2" type="ORF">SO694_00118036</name>
</gene>
<feature type="region of interest" description="Disordered" evidence="1">
    <location>
        <begin position="147"/>
        <end position="221"/>
    </location>
</feature>
<reference evidence="2 3" key="1">
    <citation type="submission" date="2024-03" db="EMBL/GenBank/DDBJ databases">
        <title>Aureococcus anophagefferens CCMP1851 and Kratosvirus quantuckense: Draft genome of a second virus-susceptible host strain in the model system.</title>
        <authorList>
            <person name="Chase E."/>
            <person name="Truchon A.R."/>
            <person name="Schepens W."/>
            <person name="Wilhelm S.W."/>
        </authorList>
    </citation>
    <scope>NUCLEOTIDE SEQUENCE [LARGE SCALE GENOMIC DNA]</scope>
    <source>
        <strain evidence="2 3">CCMP1851</strain>
    </source>
</reference>
<organism evidence="2 3">
    <name type="scientific">Aureococcus anophagefferens</name>
    <name type="common">Harmful bloom alga</name>
    <dbReference type="NCBI Taxonomy" id="44056"/>
    <lineage>
        <taxon>Eukaryota</taxon>
        <taxon>Sar</taxon>
        <taxon>Stramenopiles</taxon>
        <taxon>Ochrophyta</taxon>
        <taxon>Pelagophyceae</taxon>
        <taxon>Pelagomonadales</taxon>
        <taxon>Pelagomonadaceae</taxon>
        <taxon>Aureococcus</taxon>
    </lineage>
</organism>
<feature type="compositionally biased region" description="Basic and acidic residues" evidence="1">
    <location>
        <begin position="117"/>
        <end position="128"/>
    </location>
</feature>
<name>A0ABR1FW74_AURAN</name>
<feature type="compositionally biased region" description="Acidic residues" evidence="1">
    <location>
        <begin position="168"/>
        <end position="178"/>
    </location>
</feature>
<accession>A0ABR1FW74</accession>
<feature type="region of interest" description="Disordered" evidence="1">
    <location>
        <begin position="1"/>
        <end position="70"/>
    </location>
</feature>
<proteinExistence type="predicted"/>
<feature type="region of interest" description="Disordered" evidence="1">
    <location>
        <begin position="82"/>
        <end position="133"/>
    </location>
</feature>
<dbReference type="Proteomes" id="UP001363151">
    <property type="component" value="Unassembled WGS sequence"/>
</dbReference>
<comment type="caution">
    <text evidence="2">The sequence shown here is derived from an EMBL/GenBank/DDBJ whole genome shotgun (WGS) entry which is preliminary data.</text>
</comment>